<proteinExistence type="predicted"/>
<dbReference type="CDD" id="cd04587">
    <property type="entry name" value="CBS_pair_CAP-ED_NT_Pol-beta-like_DUF294_assoc"/>
    <property type="match status" value="1"/>
</dbReference>
<reference evidence="5 6" key="1">
    <citation type="submission" date="2021-03" db="EMBL/GenBank/DDBJ databases">
        <title>Winogradskyella sp. nov., isolated from costal sediment.</title>
        <authorList>
            <person name="Gao C."/>
        </authorList>
    </citation>
    <scope>NUCLEOTIDE SEQUENCE [LARGE SCALE GENOMIC DNA]</scope>
    <source>
        <strain evidence="5 6">DF17</strain>
    </source>
</reference>
<comment type="caution">
    <text evidence="5">The sequence shown here is derived from an EMBL/GenBank/DDBJ whole genome shotgun (WGS) entry which is preliminary data.</text>
</comment>
<organism evidence="5 6">
    <name type="scientific">Winogradskyella pelagia</name>
    <dbReference type="NCBI Taxonomy" id="2819984"/>
    <lineage>
        <taxon>Bacteria</taxon>
        <taxon>Pseudomonadati</taxon>
        <taxon>Bacteroidota</taxon>
        <taxon>Flavobacteriia</taxon>
        <taxon>Flavobacteriales</taxon>
        <taxon>Flavobacteriaceae</taxon>
        <taxon>Winogradskyella</taxon>
    </lineage>
</organism>
<dbReference type="Pfam" id="PF10335">
    <property type="entry name" value="DUF294_C"/>
    <property type="match status" value="1"/>
</dbReference>
<dbReference type="RefSeq" id="WP_208154918.1">
    <property type="nucleotide sequence ID" value="NZ_JAGEVF010000010.1"/>
</dbReference>
<feature type="domain" description="CBS" evidence="4">
    <location>
        <begin position="163"/>
        <end position="219"/>
    </location>
</feature>
<evidence type="ECO:0000259" key="3">
    <source>
        <dbReference type="PROSITE" id="PS50042"/>
    </source>
</evidence>
<dbReference type="Pfam" id="PF00027">
    <property type="entry name" value="cNMP_binding"/>
    <property type="match status" value="1"/>
</dbReference>
<dbReference type="SUPFAM" id="SSF51206">
    <property type="entry name" value="cAMP-binding domain-like"/>
    <property type="match status" value="1"/>
</dbReference>
<dbReference type="Pfam" id="PF03445">
    <property type="entry name" value="DUF294"/>
    <property type="match status" value="1"/>
</dbReference>
<protein>
    <submittedName>
        <fullName evidence="5">CBS domain-containing protein</fullName>
    </submittedName>
</protein>
<accession>A0ABS3T5L8</accession>
<dbReference type="InterPro" id="IPR014710">
    <property type="entry name" value="RmlC-like_jellyroll"/>
</dbReference>
<dbReference type="SUPFAM" id="SSF54631">
    <property type="entry name" value="CBS-domain pair"/>
    <property type="match status" value="1"/>
</dbReference>
<evidence type="ECO:0000259" key="4">
    <source>
        <dbReference type="PROSITE" id="PS51371"/>
    </source>
</evidence>
<feature type="domain" description="Cyclic nucleotide-binding" evidence="3">
    <location>
        <begin position="17"/>
        <end position="134"/>
    </location>
</feature>
<dbReference type="Gene3D" id="3.10.580.10">
    <property type="entry name" value="CBS-domain"/>
    <property type="match status" value="1"/>
</dbReference>
<dbReference type="InterPro" id="IPR000595">
    <property type="entry name" value="cNMP-bd_dom"/>
</dbReference>
<dbReference type="Pfam" id="PF00571">
    <property type="entry name" value="CBS"/>
    <property type="match status" value="2"/>
</dbReference>
<dbReference type="PROSITE" id="PS50042">
    <property type="entry name" value="CNMP_BINDING_3"/>
    <property type="match status" value="1"/>
</dbReference>
<sequence>MNTIAERIYDFLKHFPPFNVLTREQLFEVAKTVEVIYLEKNTSIFDIGKPIGNHFYVVKDGAVGLFRANEVLVDECDEGDIFGLRALLRKGDYKLHARAIEESIVYSISSEVFDNYITSNTEASQFLMSSFISNTRPSQINDRESISTIELSKDLSELQSADYSKNPVTCSKTTTIQDAATKMTAKHVGSIVIVENKKPIGIITDKDLRTKIATGEHAISDKVTKIMSSPVITYPESLTVAEAQIAMLKNRITHLCITKDGTSETELTGLLSEHDIIVLRENNASSLLKEIKRSKTTEQLMSIRQRAEKLIEGYLDQDIPIDFTARIISAINDAITQKIIVSSIDEMNHKPPCKFAWLSIGSQGRQEQLLLTDQDNALVFEPVSDTLYEETKSYFLRLANKINQGLAIVGFELCPAEMMGNNPKWCLSINQWKQQFHRWIATPDQDNLMLCTIFFDYEYVYGHKALVEELSDGIFKSINKHDIFLTYLGRNALQNPPPLSFFRQFLVEESGEHKDHFDIKARAMMPLVDAARLLILSHNIKSINNTIERFEKLVEIEPQNKDTYLFCIESYKDLLRFRTEQGISKNDSGRFIDLKSLSKGDRLKLKRSFKAVKLVQELLQTRFKLTQLL</sequence>
<name>A0ABS3T5L8_9FLAO</name>
<dbReference type="EMBL" id="JAGEVF010000010">
    <property type="protein sequence ID" value="MBO3117564.1"/>
    <property type="molecule type" value="Genomic_DNA"/>
</dbReference>
<dbReference type="Gene3D" id="2.60.120.10">
    <property type="entry name" value="Jelly Rolls"/>
    <property type="match status" value="1"/>
</dbReference>
<dbReference type="CDD" id="cd00038">
    <property type="entry name" value="CAP_ED"/>
    <property type="match status" value="1"/>
</dbReference>
<keyword evidence="6" id="KW-1185">Reference proteome</keyword>
<keyword evidence="1 2" id="KW-0129">CBS domain</keyword>
<dbReference type="InterPro" id="IPR018490">
    <property type="entry name" value="cNMP-bd_dom_sf"/>
</dbReference>
<dbReference type="SMART" id="SM00116">
    <property type="entry name" value="CBS"/>
    <property type="match status" value="2"/>
</dbReference>
<dbReference type="Proteomes" id="UP000676776">
    <property type="component" value="Unassembled WGS sequence"/>
</dbReference>
<dbReference type="SMART" id="SM00100">
    <property type="entry name" value="cNMP"/>
    <property type="match status" value="1"/>
</dbReference>
<evidence type="ECO:0000313" key="5">
    <source>
        <dbReference type="EMBL" id="MBO3117564.1"/>
    </source>
</evidence>
<dbReference type="InterPro" id="IPR018821">
    <property type="entry name" value="DUF294_put_nucleoTrafse_sb-bd"/>
</dbReference>
<dbReference type="InterPro" id="IPR046342">
    <property type="entry name" value="CBS_dom_sf"/>
</dbReference>
<dbReference type="CDD" id="cd05401">
    <property type="entry name" value="NT_GlnE_GlnD_like"/>
    <property type="match status" value="1"/>
</dbReference>
<dbReference type="PANTHER" id="PTHR43080:SF2">
    <property type="entry name" value="CBS DOMAIN-CONTAINING PROTEIN"/>
    <property type="match status" value="1"/>
</dbReference>
<gene>
    <name evidence="5" type="ORF">J4050_12455</name>
</gene>
<feature type="domain" description="CBS" evidence="4">
    <location>
        <begin position="227"/>
        <end position="286"/>
    </location>
</feature>
<dbReference type="PROSITE" id="PS51371">
    <property type="entry name" value="CBS"/>
    <property type="match status" value="2"/>
</dbReference>
<evidence type="ECO:0000256" key="2">
    <source>
        <dbReference type="PROSITE-ProRule" id="PRU00703"/>
    </source>
</evidence>
<dbReference type="PANTHER" id="PTHR43080">
    <property type="entry name" value="CBS DOMAIN-CONTAINING PROTEIN CBSX3, MITOCHONDRIAL"/>
    <property type="match status" value="1"/>
</dbReference>
<evidence type="ECO:0000313" key="6">
    <source>
        <dbReference type="Proteomes" id="UP000676776"/>
    </source>
</evidence>
<dbReference type="InterPro" id="IPR005105">
    <property type="entry name" value="GlnD_Uridyltrans_N"/>
</dbReference>
<dbReference type="InterPro" id="IPR000644">
    <property type="entry name" value="CBS_dom"/>
</dbReference>
<dbReference type="InterPro" id="IPR051257">
    <property type="entry name" value="Diverse_CBS-Domain"/>
</dbReference>
<evidence type="ECO:0000256" key="1">
    <source>
        <dbReference type="ARBA" id="ARBA00023122"/>
    </source>
</evidence>